<keyword evidence="3" id="KW-1185">Reference proteome</keyword>
<dbReference type="EMBL" id="CP136521">
    <property type="protein sequence ID" value="WOD45126.1"/>
    <property type="molecule type" value="Genomic_DNA"/>
</dbReference>
<protein>
    <submittedName>
        <fullName evidence="2">HmuY family protein</fullName>
    </submittedName>
</protein>
<reference evidence="3" key="1">
    <citation type="submission" date="2024-06" db="EMBL/GenBank/DDBJ databases">
        <title>Hwangdonia haimaensis gen. nov., sp. nov., a member of the family Flavobacteriaceae isolated from the haima cold seep.</title>
        <authorList>
            <person name="Li J."/>
        </authorList>
    </citation>
    <scope>NUCLEOTIDE SEQUENCE [LARGE SCALE GENOMIC DNA]</scope>
    <source>
        <strain evidence="3">SCSIO 19198</strain>
    </source>
</reference>
<dbReference type="RefSeq" id="WP_316984782.1">
    <property type="nucleotide sequence ID" value="NZ_CP136521.1"/>
</dbReference>
<evidence type="ECO:0000256" key="1">
    <source>
        <dbReference type="SAM" id="SignalP"/>
    </source>
</evidence>
<dbReference type="Proteomes" id="UP001302486">
    <property type="component" value="Chromosome"/>
</dbReference>
<evidence type="ECO:0000313" key="3">
    <source>
        <dbReference type="Proteomes" id="UP001302486"/>
    </source>
</evidence>
<evidence type="ECO:0000313" key="2">
    <source>
        <dbReference type="EMBL" id="WOD45126.1"/>
    </source>
</evidence>
<accession>A0AA97EQA7</accession>
<feature type="signal peptide" evidence="1">
    <location>
        <begin position="1"/>
        <end position="23"/>
    </location>
</feature>
<feature type="chain" id="PRO_5041670740" evidence="1">
    <location>
        <begin position="24"/>
        <end position="210"/>
    </location>
</feature>
<dbReference type="InterPro" id="IPR025921">
    <property type="entry name" value="HmuY"/>
</dbReference>
<organism evidence="2 3">
    <name type="scientific">Hwangdonia lutea</name>
    <dbReference type="NCBI Taxonomy" id="3075823"/>
    <lineage>
        <taxon>Bacteria</taxon>
        <taxon>Pseudomonadati</taxon>
        <taxon>Bacteroidota</taxon>
        <taxon>Flavobacteriia</taxon>
        <taxon>Flavobacteriales</taxon>
        <taxon>Flavobacteriaceae</taxon>
        <taxon>Hwangdonia</taxon>
    </lineage>
</organism>
<dbReference type="AlphaFoldDB" id="A0AA97EQA7"/>
<name>A0AA97EQA7_9FLAO</name>
<dbReference type="CDD" id="cd12105">
    <property type="entry name" value="HmuY"/>
    <property type="match status" value="1"/>
</dbReference>
<keyword evidence="1" id="KW-0732">Signal</keyword>
<sequence>MNIIKTKQLAILFTLFIGFTSCSDDDAKPLLEVESETVSNLHAPQTGGQGQPVSGAFTKFNFATGQTTTSDTDWDIAFRGTSIIVNGGTTLGTTDEPNRTGNAAVYITNGTMASVTSVDTSLFEQDSDTGYAISTGSGNSWYTYAGPPTHLITPTPGKILVFKTYNGLYAKVEILSYYKDAPANPDAYTDETPYYTFSYVFQPNADLTTF</sequence>
<gene>
    <name evidence="2" type="ORF">RNZ46_07620</name>
</gene>
<dbReference type="PROSITE" id="PS51257">
    <property type="entry name" value="PROKAR_LIPOPROTEIN"/>
    <property type="match status" value="1"/>
</dbReference>
<dbReference type="Pfam" id="PF14064">
    <property type="entry name" value="HmuY"/>
    <property type="match status" value="1"/>
</dbReference>
<dbReference type="KEGG" id="hws:RNZ46_07620"/>
<proteinExistence type="predicted"/>